<feature type="transmembrane region" description="Helical" evidence="7">
    <location>
        <begin position="109"/>
        <end position="131"/>
    </location>
</feature>
<accession>A0A563E3S0</accession>
<dbReference type="PRINTS" id="PR01840">
    <property type="entry name" value="TATCFAMILY"/>
</dbReference>
<evidence type="ECO:0000256" key="6">
    <source>
        <dbReference type="ARBA" id="ARBA00023136"/>
    </source>
</evidence>
<dbReference type="GO" id="GO:0033281">
    <property type="term" value="C:TAT protein transport complex"/>
    <property type="evidence" value="ECO:0007669"/>
    <property type="project" value="UniProtKB-UniRule"/>
</dbReference>
<comment type="similarity">
    <text evidence="7">Belongs to the TatC family.</text>
</comment>
<evidence type="ECO:0000256" key="5">
    <source>
        <dbReference type="ARBA" id="ARBA00023010"/>
    </source>
</evidence>
<protein>
    <recommendedName>
        <fullName evidence="7">Sec-independent protein translocase protein TatC</fullName>
    </recommendedName>
</protein>
<proteinExistence type="inferred from homology"/>
<dbReference type="GO" id="GO:0009977">
    <property type="term" value="F:proton motive force dependent protein transmembrane transporter activity"/>
    <property type="evidence" value="ECO:0007669"/>
    <property type="project" value="TreeGrafter"/>
</dbReference>
<feature type="transmembrane region" description="Helical" evidence="7">
    <location>
        <begin position="214"/>
        <end position="237"/>
    </location>
</feature>
<sequence length="261" mass="28752">MTLGEHFREFRRRIVIAAIAIALGGAVGWFVYGRVMRWLQQPLLAVAAERHVSVDEVALNFGANGVTDAFGIKLKIALWIGLILASPVWLWQIWRFLAPGLTKREKRIGRGFIAAAVPLFALGCYVSTFALPNAVKFLLGITPAGAVNYTNAEAYVSFTTKFILAFGIAFLLPVFLVGLNTVHVFPGRIMLKGWRVAVMVIFVFAAMMSPSPDAWSMLALALPMVALYFAAVGISLFMDHRRAVRDRPAWADVPDDERSAL</sequence>
<gene>
    <name evidence="7 8" type="primary">tatC</name>
    <name evidence="8" type="ORF">FGL98_08910</name>
</gene>
<keyword evidence="5 7" id="KW-0811">Translocation</keyword>
<dbReference type="InterPro" id="IPR002033">
    <property type="entry name" value="TatC"/>
</dbReference>
<evidence type="ECO:0000256" key="2">
    <source>
        <dbReference type="ARBA" id="ARBA00022692"/>
    </source>
</evidence>
<organism evidence="8 9">
    <name type="scientific">Leekyejoonella antrihumi</name>
    <dbReference type="NCBI Taxonomy" id="1660198"/>
    <lineage>
        <taxon>Bacteria</taxon>
        <taxon>Bacillati</taxon>
        <taxon>Actinomycetota</taxon>
        <taxon>Actinomycetes</taxon>
        <taxon>Micrococcales</taxon>
        <taxon>Dermacoccaceae</taxon>
        <taxon>Leekyejoonella</taxon>
    </lineage>
</organism>
<name>A0A563E3S0_9MICO</name>
<dbReference type="HAMAP" id="MF_00902">
    <property type="entry name" value="TatC"/>
    <property type="match status" value="1"/>
</dbReference>
<keyword evidence="2 7" id="KW-0812">Transmembrane</keyword>
<reference evidence="8 9" key="2">
    <citation type="submission" date="2019-08" db="EMBL/GenBank/DDBJ databases">
        <title>Jejuicoccus antrihumi gen. nov., sp. nov., a new member of the family Dermacoccaceae isolated from a cave.</title>
        <authorList>
            <person name="Schumann P."/>
            <person name="Kim I.S."/>
        </authorList>
    </citation>
    <scope>NUCLEOTIDE SEQUENCE [LARGE SCALE GENOMIC DNA]</scope>
    <source>
        <strain evidence="8 9">C5-26</strain>
    </source>
</reference>
<comment type="caution">
    <text evidence="8">The sequence shown here is derived from an EMBL/GenBank/DDBJ whole genome shotgun (WGS) entry which is preliminary data.</text>
</comment>
<keyword evidence="4 7" id="KW-1133">Transmembrane helix</keyword>
<comment type="function">
    <text evidence="7">Part of the twin-arginine translocation (Tat) system that transports large folded proteins containing a characteristic twin-arginine motif in their signal peptide across membranes. Together with TatB, TatC is part of a receptor directly interacting with Tat signal peptides.</text>
</comment>
<keyword evidence="3 7" id="KW-0653">Protein transport</keyword>
<evidence type="ECO:0000256" key="3">
    <source>
        <dbReference type="ARBA" id="ARBA00022927"/>
    </source>
</evidence>
<dbReference type="EMBL" id="VCQV01000009">
    <property type="protein sequence ID" value="TWP36893.1"/>
    <property type="molecule type" value="Genomic_DNA"/>
</dbReference>
<dbReference type="GO" id="GO:0043953">
    <property type="term" value="P:protein transport by the Tat complex"/>
    <property type="evidence" value="ECO:0007669"/>
    <property type="project" value="UniProtKB-UniRule"/>
</dbReference>
<dbReference type="PANTHER" id="PTHR30371:SF0">
    <property type="entry name" value="SEC-INDEPENDENT PROTEIN TRANSLOCASE PROTEIN TATC, CHLOROPLASTIC-RELATED"/>
    <property type="match status" value="1"/>
</dbReference>
<dbReference type="AlphaFoldDB" id="A0A563E3S0"/>
<feature type="transmembrane region" description="Helical" evidence="7">
    <location>
        <begin position="12"/>
        <end position="32"/>
    </location>
</feature>
<evidence type="ECO:0000313" key="8">
    <source>
        <dbReference type="EMBL" id="TWP36893.1"/>
    </source>
</evidence>
<dbReference type="Pfam" id="PF00902">
    <property type="entry name" value="TatC"/>
    <property type="match status" value="1"/>
</dbReference>
<keyword evidence="9" id="KW-1185">Reference proteome</keyword>
<dbReference type="OrthoDB" id="9777044at2"/>
<keyword evidence="7" id="KW-1003">Cell membrane</keyword>
<keyword evidence="6 7" id="KW-0472">Membrane</keyword>
<keyword evidence="7" id="KW-0813">Transport</keyword>
<comment type="subunit">
    <text evidence="7">The Tat system comprises two distinct complexes: a TatABC complex, containing multiple copies of TatA, TatB and TatC subunits, and a separate TatA complex, containing only TatA subunits. Substrates initially bind to the TatABC complex, which probably triggers association of the separate TatA complex to form the active translocon.</text>
</comment>
<dbReference type="NCBIfam" id="TIGR00945">
    <property type="entry name" value="tatC"/>
    <property type="match status" value="1"/>
</dbReference>
<dbReference type="PANTHER" id="PTHR30371">
    <property type="entry name" value="SEC-INDEPENDENT PROTEIN TRANSLOCASE PROTEIN TATC"/>
    <property type="match status" value="1"/>
</dbReference>
<dbReference type="Proteomes" id="UP000320244">
    <property type="component" value="Unassembled WGS sequence"/>
</dbReference>
<comment type="subcellular location">
    <subcellularLocation>
        <location evidence="7">Cell membrane</location>
        <topology evidence="7">Multi-pass membrane protein</topology>
    </subcellularLocation>
    <subcellularLocation>
        <location evidence="1">Membrane</location>
        <topology evidence="1">Multi-pass membrane protein</topology>
    </subcellularLocation>
</comment>
<feature type="transmembrane region" description="Helical" evidence="7">
    <location>
        <begin position="189"/>
        <end position="208"/>
    </location>
</feature>
<feature type="transmembrane region" description="Helical" evidence="7">
    <location>
        <begin position="162"/>
        <end position="182"/>
    </location>
</feature>
<evidence type="ECO:0000256" key="4">
    <source>
        <dbReference type="ARBA" id="ARBA00022989"/>
    </source>
</evidence>
<evidence type="ECO:0000256" key="1">
    <source>
        <dbReference type="ARBA" id="ARBA00004141"/>
    </source>
</evidence>
<evidence type="ECO:0000313" key="9">
    <source>
        <dbReference type="Proteomes" id="UP000320244"/>
    </source>
</evidence>
<reference evidence="8 9" key="1">
    <citation type="submission" date="2019-05" db="EMBL/GenBank/DDBJ databases">
        <authorList>
            <person name="Lee S.D."/>
        </authorList>
    </citation>
    <scope>NUCLEOTIDE SEQUENCE [LARGE SCALE GENOMIC DNA]</scope>
    <source>
        <strain evidence="8 9">C5-26</strain>
    </source>
</reference>
<evidence type="ECO:0000256" key="7">
    <source>
        <dbReference type="HAMAP-Rule" id="MF_00902"/>
    </source>
</evidence>
<feature type="transmembrane region" description="Helical" evidence="7">
    <location>
        <begin position="76"/>
        <end position="97"/>
    </location>
</feature>
<dbReference type="GO" id="GO:0065002">
    <property type="term" value="P:intracellular protein transmembrane transport"/>
    <property type="evidence" value="ECO:0007669"/>
    <property type="project" value="TreeGrafter"/>
</dbReference>